<dbReference type="SUPFAM" id="SSF53335">
    <property type="entry name" value="S-adenosyl-L-methionine-dependent methyltransferases"/>
    <property type="match status" value="1"/>
</dbReference>
<dbReference type="PANTHER" id="PTHR47816">
    <property type="entry name" value="RIBOSOMAL RNA SMALL SUBUNIT METHYLTRANSFERASE C"/>
    <property type="match status" value="1"/>
</dbReference>
<protein>
    <submittedName>
        <fullName evidence="5">Ribosomal RNA large subunit methyltransferase G</fullName>
        <ecNumber evidence="5">2.1.1.174</ecNumber>
    </submittedName>
</protein>
<dbReference type="AlphaFoldDB" id="A0A1V0RQY9"/>
<evidence type="ECO:0000256" key="3">
    <source>
        <dbReference type="ARBA" id="ARBA00022691"/>
    </source>
</evidence>
<gene>
    <name evidence="5" type="primary">rlmG</name>
    <name evidence="5" type="ORF">ROSMUCSMR3_02596</name>
</gene>
<dbReference type="Pfam" id="PF05175">
    <property type="entry name" value="MTS"/>
    <property type="match status" value="1"/>
</dbReference>
<feature type="domain" description="Methyltransferase small" evidence="4">
    <location>
        <begin position="176"/>
        <end position="337"/>
    </location>
</feature>
<evidence type="ECO:0000256" key="2">
    <source>
        <dbReference type="ARBA" id="ARBA00022679"/>
    </source>
</evidence>
<dbReference type="EC" id="2.1.1.174" evidence="5"/>
<name>A0A1V0RQY9_9RHOB</name>
<evidence type="ECO:0000313" key="5">
    <source>
        <dbReference type="EMBL" id="ARE84065.1"/>
    </source>
</evidence>
<reference evidence="5 6" key="1">
    <citation type="submission" date="2017-03" db="EMBL/GenBank/DDBJ databases">
        <title>Genome Sequence of Roseovarius mucosus strain SMR3 Isolated from a culture of the Diatom Skeletonema marinoi.</title>
        <authorList>
            <person name="Topel M."/>
            <person name="Pinder M."/>
            <person name="Johansson O.N."/>
            <person name="Kourtchenko O."/>
            <person name="Godhe A."/>
            <person name="Clarke A.K."/>
        </authorList>
    </citation>
    <scope>NUCLEOTIDE SEQUENCE [LARGE SCALE GENOMIC DNA]</scope>
    <source>
        <strain evidence="5 6">SMR3</strain>
    </source>
</reference>
<dbReference type="GO" id="GO:0052916">
    <property type="term" value="F:23S rRNA (guanine(1835)-N(2))-methyltransferase activity"/>
    <property type="evidence" value="ECO:0007669"/>
    <property type="project" value="UniProtKB-EC"/>
</dbReference>
<dbReference type="Gene3D" id="3.40.50.150">
    <property type="entry name" value="Vaccinia Virus protein VP39"/>
    <property type="match status" value="1"/>
</dbReference>
<sequence>MPAVTNIRCNAPWKKNNLAIATRLTLALADGVATLPEAGRIAVFTPRVGADLSALPMDRVQVITPLKPDYDYFAGLGYDCAIAPEGRYGAAILCLPRAKARARAALAEAATVTDGLIIVDGLKTDGIESVLRDCRRRVAVSAPLSKAHGKIFSFAAGPEFADWAATTAQPIAGGYVTAPGVFSADAVDPASRLLADSLPQALGAHVVDLGAGWGYLSARALERAGITRLDLVEADHAALACARQNVTDARAQFHWADATVWKPDARADSVIMNPPFHESRSADPDLGRAFIRAAAGMLKPSGSLWMVANRHLPYETTLAQSFTSVSEVAGDTRFKILHASRPVRQSR</sequence>
<organism evidence="5 6">
    <name type="scientific">Roseovarius mucosus</name>
    <dbReference type="NCBI Taxonomy" id="215743"/>
    <lineage>
        <taxon>Bacteria</taxon>
        <taxon>Pseudomonadati</taxon>
        <taxon>Pseudomonadota</taxon>
        <taxon>Alphaproteobacteria</taxon>
        <taxon>Rhodobacterales</taxon>
        <taxon>Roseobacteraceae</taxon>
        <taxon>Roseovarius</taxon>
    </lineage>
</organism>
<accession>A0A1V0RQY9</accession>
<evidence type="ECO:0000256" key="1">
    <source>
        <dbReference type="ARBA" id="ARBA00022603"/>
    </source>
</evidence>
<dbReference type="InterPro" id="IPR007848">
    <property type="entry name" value="Small_mtfrase_dom"/>
</dbReference>
<keyword evidence="2 5" id="KW-0808">Transferase</keyword>
<evidence type="ECO:0000313" key="6">
    <source>
        <dbReference type="Proteomes" id="UP000192273"/>
    </source>
</evidence>
<dbReference type="EMBL" id="CP020474">
    <property type="protein sequence ID" value="ARE84065.1"/>
    <property type="molecule type" value="Genomic_DNA"/>
</dbReference>
<dbReference type="CDD" id="cd02440">
    <property type="entry name" value="AdoMet_MTases"/>
    <property type="match status" value="1"/>
</dbReference>
<dbReference type="InterPro" id="IPR046977">
    <property type="entry name" value="RsmC/RlmG"/>
</dbReference>
<keyword evidence="6" id="KW-1185">Reference proteome</keyword>
<evidence type="ECO:0000259" key="4">
    <source>
        <dbReference type="Pfam" id="PF05175"/>
    </source>
</evidence>
<keyword evidence="1 5" id="KW-0489">Methyltransferase</keyword>
<dbReference type="InterPro" id="IPR029063">
    <property type="entry name" value="SAM-dependent_MTases_sf"/>
</dbReference>
<keyword evidence="3" id="KW-0949">S-adenosyl-L-methionine</keyword>
<dbReference type="KEGG" id="rmm:ROSMUCSMR3_02596"/>
<dbReference type="Proteomes" id="UP000192273">
    <property type="component" value="Chromosome"/>
</dbReference>
<proteinExistence type="predicted"/>
<dbReference type="PANTHER" id="PTHR47816:SF4">
    <property type="entry name" value="RIBOSOMAL RNA SMALL SUBUNIT METHYLTRANSFERASE C"/>
    <property type="match status" value="1"/>
</dbReference>